<dbReference type="Pfam" id="PF00211">
    <property type="entry name" value="Guanylate_cyc"/>
    <property type="match status" value="1"/>
</dbReference>
<keyword evidence="4" id="KW-1185">Reference proteome</keyword>
<dbReference type="InterPro" id="IPR029787">
    <property type="entry name" value="Nucleotide_cyclase"/>
</dbReference>
<evidence type="ECO:0000259" key="2">
    <source>
        <dbReference type="PROSITE" id="PS50125"/>
    </source>
</evidence>
<organism evidence="3 4">
    <name type="scientific">Cyclotella cryptica</name>
    <dbReference type="NCBI Taxonomy" id="29204"/>
    <lineage>
        <taxon>Eukaryota</taxon>
        <taxon>Sar</taxon>
        <taxon>Stramenopiles</taxon>
        <taxon>Ochrophyta</taxon>
        <taxon>Bacillariophyta</taxon>
        <taxon>Coscinodiscophyceae</taxon>
        <taxon>Thalassiosirophycidae</taxon>
        <taxon>Stephanodiscales</taxon>
        <taxon>Stephanodiscaceae</taxon>
        <taxon>Cyclotella</taxon>
    </lineage>
</organism>
<feature type="region of interest" description="Disordered" evidence="1">
    <location>
        <begin position="317"/>
        <end position="341"/>
    </location>
</feature>
<reference evidence="3 4" key="1">
    <citation type="journal article" date="2020" name="G3 (Bethesda)">
        <title>Improved Reference Genome for Cyclotella cryptica CCMP332, a Model for Cell Wall Morphogenesis, Salinity Adaptation, and Lipid Production in Diatoms (Bacillariophyta).</title>
        <authorList>
            <person name="Roberts W.R."/>
            <person name="Downey K.M."/>
            <person name="Ruck E.C."/>
            <person name="Traller J.C."/>
            <person name="Alverson A.J."/>
        </authorList>
    </citation>
    <scope>NUCLEOTIDE SEQUENCE [LARGE SCALE GENOMIC DNA]</scope>
    <source>
        <strain evidence="3 4">CCMP332</strain>
    </source>
</reference>
<sequence length="570" mass="63894">MQMRRGSVSGSSDEQGSGNEASPESNTNRTINGDRRRRRLSSCSFADLTITSSIVFVDLEGYSKTSDAHQRYITRDFMTTLRNLLAFAYNELPSRSKVDDYVILPTGDGAAVCVMKPPRITSASCPRCQSLSLGTIEETALWIGASLLFWASKRNVGLRVGLHSGEVSIVEDPYGDANVCGDAINMAARIMDTAAAGQILASSNSVVKKLNEALEKRMILASSNSAIERLDEALEKRSCTLVRDLWNDCPHCPHVYHDISQEPSEVVVKHGVTTLVQSITCILYPLPDQEDMTAELMRLRRELMDLSAAVKGQAKSFLEDEQSSSQNPFLSETSSQPQQSMGLSKWMSETLTFSSLPSSISIPTKKFAGSTNKLSQLPETVGSHDTPKTKWYMKIKPTEMISDADHIRPKILPQELIRRHRRIAFVGITHDNLFKTFQNVLLDNPMHTWEQVYILYPSDRCLLTLSKNYLQSGKKLILEKKASKESLSSVLSSVVHNLRFLEYDQSMHCGSYWDWTDQGGYIHISPLTWGTNPKTCPAMNYYWNSKDPSPEYRVYRDGLEYLLNIATPFP</sequence>
<dbReference type="Gene3D" id="3.30.70.1230">
    <property type="entry name" value="Nucleotide cyclase"/>
    <property type="match status" value="1"/>
</dbReference>
<name>A0ABD3QP99_9STRA</name>
<proteinExistence type="predicted"/>
<evidence type="ECO:0000313" key="4">
    <source>
        <dbReference type="Proteomes" id="UP001516023"/>
    </source>
</evidence>
<gene>
    <name evidence="3" type="ORF">HJC23_012621</name>
</gene>
<dbReference type="EMBL" id="JABMIG020000028">
    <property type="protein sequence ID" value="KAL3801221.1"/>
    <property type="molecule type" value="Genomic_DNA"/>
</dbReference>
<feature type="region of interest" description="Disordered" evidence="1">
    <location>
        <begin position="1"/>
        <end position="36"/>
    </location>
</feature>
<dbReference type="PROSITE" id="PS50125">
    <property type="entry name" value="GUANYLATE_CYCLASE_2"/>
    <property type="match status" value="1"/>
</dbReference>
<feature type="domain" description="Guanylate cyclase" evidence="2">
    <location>
        <begin position="53"/>
        <end position="191"/>
    </location>
</feature>
<dbReference type="Proteomes" id="UP001516023">
    <property type="component" value="Unassembled WGS sequence"/>
</dbReference>
<evidence type="ECO:0000313" key="3">
    <source>
        <dbReference type="EMBL" id="KAL3801221.1"/>
    </source>
</evidence>
<protein>
    <recommendedName>
        <fullName evidence="2">Guanylate cyclase domain-containing protein</fullName>
    </recommendedName>
</protein>
<evidence type="ECO:0000256" key="1">
    <source>
        <dbReference type="SAM" id="MobiDB-lite"/>
    </source>
</evidence>
<feature type="compositionally biased region" description="Polar residues" evidence="1">
    <location>
        <begin position="323"/>
        <end position="341"/>
    </location>
</feature>
<feature type="compositionally biased region" description="Polar residues" evidence="1">
    <location>
        <begin position="8"/>
        <end position="31"/>
    </location>
</feature>
<accession>A0ABD3QP99</accession>
<comment type="caution">
    <text evidence="3">The sequence shown here is derived from an EMBL/GenBank/DDBJ whole genome shotgun (WGS) entry which is preliminary data.</text>
</comment>
<dbReference type="AlphaFoldDB" id="A0ABD3QP99"/>
<dbReference type="SUPFAM" id="SSF55073">
    <property type="entry name" value="Nucleotide cyclase"/>
    <property type="match status" value="1"/>
</dbReference>
<dbReference type="InterPro" id="IPR001054">
    <property type="entry name" value="A/G_cyclase"/>
</dbReference>